<gene>
    <name evidence="1" type="ORF">CY34DRAFT_805924</name>
</gene>
<sequence length="73" mass="8292">MAVYRMARGEEITDVPTQPREEVSPGFGTISCYNLGSHVVGHMFNSMPRLPATRLRIDTHWILFLGHISHLDE</sequence>
<dbReference type="HOGENOM" id="CLU_2706442_0_0_1"/>
<dbReference type="Proteomes" id="UP000054485">
    <property type="component" value="Unassembled WGS sequence"/>
</dbReference>
<protein>
    <submittedName>
        <fullName evidence="1">Uncharacterized protein</fullName>
    </submittedName>
</protein>
<dbReference type="InParanoid" id="A0A0D0AI94"/>
<reference evidence="2" key="2">
    <citation type="submission" date="2015-01" db="EMBL/GenBank/DDBJ databases">
        <title>Evolutionary Origins and Diversification of the Mycorrhizal Mutualists.</title>
        <authorList>
            <consortium name="DOE Joint Genome Institute"/>
            <consortium name="Mycorrhizal Genomics Consortium"/>
            <person name="Kohler A."/>
            <person name="Kuo A."/>
            <person name="Nagy L.G."/>
            <person name="Floudas D."/>
            <person name="Copeland A."/>
            <person name="Barry K.W."/>
            <person name="Cichocki N."/>
            <person name="Veneault-Fourrey C."/>
            <person name="LaButti K."/>
            <person name="Lindquist E.A."/>
            <person name="Lipzen A."/>
            <person name="Lundell T."/>
            <person name="Morin E."/>
            <person name="Murat C."/>
            <person name="Riley R."/>
            <person name="Ohm R."/>
            <person name="Sun H."/>
            <person name="Tunlid A."/>
            <person name="Henrissat B."/>
            <person name="Grigoriev I.V."/>
            <person name="Hibbett D.S."/>
            <person name="Martin F."/>
        </authorList>
    </citation>
    <scope>NUCLEOTIDE SEQUENCE [LARGE SCALE GENOMIC DNA]</scope>
    <source>
        <strain evidence="2">UH-Slu-Lm8-n1</strain>
    </source>
</reference>
<dbReference type="AlphaFoldDB" id="A0A0D0AI94"/>
<dbReference type="EMBL" id="KN835265">
    <property type="protein sequence ID" value="KIK41556.1"/>
    <property type="molecule type" value="Genomic_DNA"/>
</dbReference>
<accession>A0A0D0AI94</accession>
<name>A0A0D0AI94_9AGAM</name>
<organism evidence="1 2">
    <name type="scientific">Suillus luteus UH-Slu-Lm8-n1</name>
    <dbReference type="NCBI Taxonomy" id="930992"/>
    <lineage>
        <taxon>Eukaryota</taxon>
        <taxon>Fungi</taxon>
        <taxon>Dikarya</taxon>
        <taxon>Basidiomycota</taxon>
        <taxon>Agaricomycotina</taxon>
        <taxon>Agaricomycetes</taxon>
        <taxon>Agaricomycetidae</taxon>
        <taxon>Boletales</taxon>
        <taxon>Suillineae</taxon>
        <taxon>Suillaceae</taxon>
        <taxon>Suillus</taxon>
    </lineage>
</organism>
<reference evidence="1 2" key="1">
    <citation type="submission" date="2014-04" db="EMBL/GenBank/DDBJ databases">
        <authorList>
            <consortium name="DOE Joint Genome Institute"/>
            <person name="Kuo A."/>
            <person name="Ruytinx J."/>
            <person name="Rineau F."/>
            <person name="Colpaert J."/>
            <person name="Kohler A."/>
            <person name="Nagy L.G."/>
            <person name="Floudas D."/>
            <person name="Copeland A."/>
            <person name="Barry K.W."/>
            <person name="Cichocki N."/>
            <person name="Veneault-Fourrey C."/>
            <person name="LaButti K."/>
            <person name="Lindquist E.A."/>
            <person name="Lipzen A."/>
            <person name="Lundell T."/>
            <person name="Morin E."/>
            <person name="Murat C."/>
            <person name="Sun H."/>
            <person name="Tunlid A."/>
            <person name="Henrissat B."/>
            <person name="Grigoriev I.V."/>
            <person name="Hibbett D.S."/>
            <person name="Martin F."/>
            <person name="Nordberg H.P."/>
            <person name="Cantor M.N."/>
            <person name="Hua S.X."/>
        </authorList>
    </citation>
    <scope>NUCLEOTIDE SEQUENCE [LARGE SCALE GENOMIC DNA]</scope>
    <source>
        <strain evidence="1 2">UH-Slu-Lm8-n1</strain>
    </source>
</reference>
<keyword evidence="2" id="KW-1185">Reference proteome</keyword>
<proteinExistence type="predicted"/>
<evidence type="ECO:0000313" key="2">
    <source>
        <dbReference type="Proteomes" id="UP000054485"/>
    </source>
</evidence>
<evidence type="ECO:0000313" key="1">
    <source>
        <dbReference type="EMBL" id="KIK41556.1"/>
    </source>
</evidence>